<protein>
    <submittedName>
        <fullName evidence="3">Transglycosylase SLT domain-containing protein</fullName>
    </submittedName>
</protein>
<evidence type="ECO:0000313" key="3">
    <source>
        <dbReference type="EMBL" id="NKY87662.1"/>
    </source>
</evidence>
<gene>
    <name evidence="3" type="ORF">HGA07_18745</name>
</gene>
<evidence type="ECO:0000313" key="4">
    <source>
        <dbReference type="Proteomes" id="UP000523447"/>
    </source>
</evidence>
<organism evidence="3 4">
    <name type="scientific">Nocardia veterana</name>
    <dbReference type="NCBI Taxonomy" id="132249"/>
    <lineage>
        <taxon>Bacteria</taxon>
        <taxon>Bacillati</taxon>
        <taxon>Actinomycetota</taxon>
        <taxon>Actinomycetes</taxon>
        <taxon>Mycobacteriales</taxon>
        <taxon>Nocardiaceae</taxon>
        <taxon>Nocardia</taxon>
    </lineage>
</organism>
<evidence type="ECO:0000256" key="1">
    <source>
        <dbReference type="SAM" id="SignalP"/>
    </source>
</evidence>
<dbReference type="RefSeq" id="WP_168441284.1">
    <property type="nucleotide sequence ID" value="NZ_CAWPHS010000013.1"/>
</dbReference>
<proteinExistence type="predicted"/>
<dbReference type="InterPro" id="IPR008258">
    <property type="entry name" value="Transglycosylase_SLT_dom_1"/>
</dbReference>
<keyword evidence="1" id="KW-0732">Signal</keyword>
<accession>A0A7X6LZY9</accession>
<reference evidence="3 4" key="1">
    <citation type="submission" date="2020-04" db="EMBL/GenBank/DDBJ databases">
        <title>MicrobeNet Type strains.</title>
        <authorList>
            <person name="Nicholson A.C."/>
        </authorList>
    </citation>
    <scope>NUCLEOTIDE SEQUENCE [LARGE SCALE GENOMIC DNA]</scope>
    <source>
        <strain evidence="3 4">DSM 44445</strain>
    </source>
</reference>
<dbReference type="Pfam" id="PF01464">
    <property type="entry name" value="SLT"/>
    <property type="match status" value="1"/>
</dbReference>
<feature type="chain" id="PRO_5030668856" evidence="1">
    <location>
        <begin position="29"/>
        <end position="210"/>
    </location>
</feature>
<feature type="signal peptide" evidence="1">
    <location>
        <begin position="1"/>
        <end position="28"/>
    </location>
</feature>
<sequence>MSKTTTSSRAKAAARTAGSATLALAAFAAITSAGGHKSDDVKPVALASTIAAAAEKTQPTAAAEPIAAAAPAPAAPAAAAIPAPMPAPAPEPVLPPPPPPAPVYPDNLDGWIRNALDIMAAHGIPGSYDGIYRNIIRESSGNPQAINLYDINAMNGIPSKGLLQVIDPTFQAYHVDGTSWDIWDPVANIAAACNYAAHRYGSMDNVNSAY</sequence>
<dbReference type="Gene3D" id="1.10.530.10">
    <property type="match status" value="1"/>
</dbReference>
<dbReference type="EMBL" id="JAAXPE010000020">
    <property type="protein sequence ID" value="NKY87662.1"/>
    <property type="molecule type" value="Genomic_DNA"/>
</dbReference>
<feature type="domain" description="Transglycosylase SLT" evidence="2">
    <location>
        <begin position="135"/>
        <end position="207"/>
    </location>
</feature>
<dbReference type="SUPFAM" id="SSF53955">
    <property type="entry name" value="Lysozyme-like"/>
    <property type="match status" value="1"/>
</dbReference>
<dbReference type="AlphaFoldDB" id="A0A7X6LZY9"/>
<name>A0A7X6LZY9_9NOCA</name>
<comment type="caution">
    <text evidence="3">The sequence shown here is derived from an EMBL/GenBank/DDBJ whole genome shotgun (WGS) entry which is preliminary data.</text>
</comment>
<keyword evidence="4" id="KW-1185">Reference proteome</keyword>
<dbReference type="InterPro" id="IPR023346">
    <property type="entry name" value="Lysozyme-like_dom_sf"/>
</dbReference>
<evidence type="ECO:0000259" key="2">
    <source>
        <dbReference type="Pfam" id="PF01464"/>
    </source>
</evidence>
<dbReference type="Proteomes" id="UP000523447">
    <property type="component" value="Unassembled WGS sequence"/>
</dbReference>